<comment type="caution">
    <text evidence="3">The sequence shown here is derived from an EMBL/GenBank/DDBJ whole genome shotgun (WGS) entry which is preliminary data.</text>
</comment>
<evidence type="ECO:0000259" key="2">
    <source>
        <dbReference type="Pfam" id="PF02872"/>
    </source>
</evidence>
<feature type="domain" description="5'-Nucleotidase C-terminal" evidence="2">
    <location>
        <begin position="308"/>
        <end position="463"/>
    </location>
</feature>
<dbReference type="PANTHER" id="PTHR11575:SF24">
    <property type="entry name" value="5'-NUCLEOTIDASE"/>
    <property type="match status" value="1"/>
</dbReference>
<dbReference type="Gene3D" id="3.90.780.10">
    <property type="entry name" value="5'-Nucleotidase, C-terminal domain"/>
    <property type="match status" value="1"/>
</dbReference>
<evidence type="ECO:0000256" key="1">
    <source>
        <dbReference type="RuleBase" id="RU362119"/>
    </source>
</evidence>
<keyword evidence="4" id="KW-1185">Reference proteome</keyword>
<keyword evidence="1" id="KW-0547">Nucleotide-binding</keyword>
<dbReference type="SUPFAM" id="SSF55816">
    <property type="entry name" value="5'-nucleotidase (syn. UDP-sugar hydrolase), C-terminal domain"/>
    <property type="match status" value="1"/>
</dbReference>
<evidence type="ECO:0000313" key="3">
    <source>
        <dbReference type="EMBL" id="RBO84714.1"/>
    </source>
</evidence>
<sequence length="504" mass="56559">MLIIQTAWRPIKKSLVALLASFLITHSAWAHSSFTLIFDAEMSVINDVKQGTYAQLATLVKQQRQQKDNVFFIFGGESLGPSMLSSMDRGSHIIDLLNSLSPSVMGVSKREFSYQEDELTLRSYEASFPIVSSNLYDPLTNGNLEGLRTYSILQQNKVRLGFLSVVDPSIAKKYPTDRVQILPPQDAVQKTAQTLRQQGIDFIILHYSSYSPQVDEWLEQGIIDLALFVDQNFHLTPYYNHPHHPRNMILSRAAYALTLDITPTDAKHSEWQITKQEVDLRTLVSKADVLSQEMDYGSRLSTLLSKNIGTTSTNINLVRHDIRTTENAFANFVADTLKDFTGADISLFNSGTLRGNRLYPAGSQLSIKDIRSIMPYRNTMVLIEAKGQQILTALEHGLSGLATTSGQFLQVSGLQVIYDSSQPIGNRLVSVTFKGRPIDPELSYKLATLDYLKNGGDGFEMFTKNLHLDYKKTTSLILSDLILEKIYNEKIISPKIDGRLQDIH</sequence>
<protein>
    <submittedName>
        <fullName evidence="3">2',3'-cyclic-nucleotide 2'-phosphodiesterase (5'-nucleotidase family)</fullName>
    </submittedName>
</protein>
<dbReference type="SUPFAM" id="SSF56300">
    <property type="entry name" value="Metallo-dependent phosphatases"/>
    <property type="match status" value="1"/>
</dbReference>
<reference evidence="3 4" key="1">
    <citation type="submission" date="2018-06" db="EMBL/GenBank/DDBJ databases">
        <title>Genomic Encyclopedia of Type Strains, Phase III (KMG-III): the genomes of soil and plant-associated and newly described type strains.</title>
        <authorList>
            <person name="Whitman W."/>
        </authorList>
    </citation>
    <scope>NUCLEOTIDE SEQUENCE [LARGE SCALE GENOMIC DNA]</scope>
    <source>
        <strain evidence="3 4">CECT 7732</strain>
    </source>
</reference>
<comment type="similarity">
    <text evidence="1">Belongs to the 5'-nucleotidase family.</text>
</comment>
<dbReference type="InterPro" id="IPR029052">
    <property type="entry name" value="Metallo-depent_PP-like"/>
</dbReference>
<dbReference type="GO" id="GO:0000166">
    <property type="term" value="F:nucleotide binding"/>
    <property type="evidence" value="ECO:0007669"/>
    <property type="project" value="UniProtKB-KW"/>
</dbReference>
<dbReference type="InterPro" id="IPR008334">
    <property type="entry name" value="5'-Nucleotdase_C"/>
</dbReference>
<dbReference type="Pfam" id="PF02872">
    <property type="entry name" value="5_nucleotid_C"/>
    <property type="match status" value="1"/>
</dbReference>
<organism evidence="3 4">
    <name type="scientific">Marinomonas aquiplantarum</name>
    <dbReference type="NCBI Taxonomy" id="491951"/>
    <lineage>
        <taxon>Bacteria</taxon>
        <taxon>Pseudomonadati</taxon>
        <taxon>Pseudomonadota</taxon>
        <taxon>Gammaproteobacteria</taxon>
        <taxon>Oceanospirillales</taxon>
        <taxon>Oceanospirillaceae</taxon>
        <taxon>Marinomonas</taxon>
    </lineage>
</organism>
<gene>
    <name evidence="3" type="ORF">DFP76_102111</name>
</gene>
<feature type="chain" id="PRO_5016487087" evidence="1">
    <location>
        <begin position="31"/>
        <end position="504"/>
    </location>
</feature>
<keyword evidence="1" id="KW-0732">Signal</keyword>
<dbReference type="AlphaFoldDB" id="A0A366D5G1"/>
<dbReference type="GO" id="GO:0009166">
    <property type="term" value="P:nucleotide catabolic process"/>
    <property type="evidence" value="ECO:0007669"/>
    <property type="project" value="InterPro"/>
</dbReference>
<dbReference type="Proteomes" id="UP000252086">
    <property type="component" value="Unassembled WGS sequence"/>
</dbReference>
<feature type="signal peptide" evidence="1">
    <location>
        <begin position="1"/>
        <end position="30"/>
    </location>
</feature>
<evidence type="ECO:0000313" key="4">
    <source>
        <dbReference type="Proteomes" id="UP000252086"/>
    </source>
</evidence>
<proteinExistence type="inferred from homology"/>
<dbReference type="InterPro" id="IPR006179">
    <property type="entry name" value="5_nucleotidase/apyrase"/>
</dbReference>
<keyword evidence="1" id="KW-0378">Hydrolase</keyword>
<dbReference type="OrthoDB" id="9803927at2"/>
<dbReference type="InterPro" id="IPR036907">
    <property type="entry name" value="5'-Nucleotdase_C_sf"/>
</dbReference>
<dbReference type="Gene3D" id="3.60.21.10">
    <property type="match status" value="1"/>
</dbReference>
<accession>A0A366D5G1</accession>
<dbReference type="PANTHER" id="PTHR11575">
    <property type="entry name" value="5'-NUCLEOTIDASE-RELATED"/>
    <property type="match status" value="1"/>
</dbReference>
<dbReference type="EMBL" id="QNRF01000002">
    <property type="protein sequence ID" value="RBO84714.1"/>
    <property type="molecule type" value="Genomic_DNA"/>
</dbReference>
<dbReference type="PRINTS" id="PR01607">
    <property type="entry name" value="APYRASEFAMLY"/>
</dbReference>
<dbReference type="GO" id="GO:0016787">
    <property type="term" value="F:hydrolase activity"/>
    <property type="evidence" value="ECO:0007669"/>
    <property type="project" value="UniProtKB-KW"/>
</dbReference>
<name>A0A366D5G1_9GAMM</name>